<sequence>SSVNDCDENKRTPLHIAASEGNLEIVKYLVASNADANSKDAFHNTPLNDAVQHEHDNVASFLR</sequence>
<keyword evidence="2 3" id="KW-0040">ANK repeat</keyword>
<feature type="non-terminal residue" evidence="4">
    <location>
        <position position="63"/>
    </location>
</feature>
<feature type="repeat" description="ANK" evidence="3">
    <location>
        <begin position="9"/>
        <end position="41"/>
    </location>
</feature>
<evidence type="ECO:0000313" key="5">
    <source>
        <dbReference type="EnsemblProtists" id="EKX36082"/>
    </source>
</evidence>
<dbReference type="InterPro" id="IPR002110">
    <property type="entry name" value="Ankyrin_rpt"/>
</dbReference>
<organism evidence="4">
    <name type="scientific">Guillardia theta (strain CCMP2712)</name>
    <name type="common">Cryptophyte</name>
    <dbReference type="NCBI Taxonomy" id="905079"/>
    <lineage>
        <taxon>Eukaryota</taxon>
        <taxon>Cryptophyceae</taxon>
        <taxon>Pyrenomonadales</taxon>
        <taxon>Geminigeraceae</taxon>
        <taxon>Guillardia</taxon>
    </lineage>
</organism>
<dbReference type="PaxDb" id="55529-EKX36082"/>
<reference evidence="4 6" key="1">
    <citation type="journal article" date="2012" name="Nature">
        <title>Algal genomes reveal evolutionary mosaicism and the fate of nucleomorphs.</title>
        <authorList>
            <consortium name="DOE Joint Genome Institute"/>
            <person name="Curtis B.A."/>
            <person name="Tanifuji G."/>
            <person name="Burki F."/>
            <person name="Gruber A."/>
            <person name="Irimia M."/>
            <person name="Maruyama S."/>
            <person name="Arias M.C."/>
            <person name="Ball S.G."/>
            <person name="Gile G.H."/>
            <person name="Hirakawa Y."/>
            <person name="Hopkins J.F."/>
            <person name="Kuo A."/>
            <person name="Rensing S.A."/>
            <person name="Schmutz J."/>
            <person name="Symeonidi A."/>
            <person name="Elias M."/>
            <person name="Eveleigh R.J."/>
            <person name="Herman E.K."/>
            <person name="Klute M.J."/>
            <person name="Nakayama T."/>
            <person name="Obornik M."/>
            <person name="Reyes-Prieto A."/>
            <person name="Armbrust E.V."/>
            <person name="Aves S.J."/>
            <person name="Beiko R.G."/>
            <person name="Coutinho P."/>
            <person name="Dacks J.B."/>
            <person name="Durnford D.G."/>
            <person name="Fast N.M."/>
            <person name="Green B.R."/>
            <person name="Grisdale C.J."/>
            <person name="Hempel F."/>
            <person name="Henrissat B."/>
            <person name="Hoppner M.P."/>
            <person name="Ishida K."/>
            <person name="Kim E."/>
            <person name="Koreny L."/>
            <person name="Kroth P.G."/>
            <person name="Liu Y."/>
            <person name="Malik S.B."/>
            <person name="Maier U.G."/>
            <person name="McRose D."/>
            <person name="Mock T."/>
            <person name="Neilson J.A."/>
            <person name="Onodera N.T."/>
            <person name="Poole A.M."/>
            <person name="Pritham E.J."/>
            <person name="Richards T.A."/>
            <person name="Rocap G."/>
            <person name="Roy S.W."/>
            <person name="Sarai C."/>
            <person name="Schaack S."/>
            <person name="Shirato S."/>
            <person name="Slamovits C.H."/>
            <person name="Spencer D.F."/>
            <person name="Suzuki S."/>
            <person name="Worden A.Z."/>
            <person name="Zauner S."/>
            <person name="Barry K."/>
            <person name="Bell C."/>
            <person name="Bharti A.K."/>
            <person name="Crow J.A."/>
            <person name="Grimwood J."/>
            <person name="Kramer R."/>
            <person name="Lindquist E."/>
            <person name="Lucas S."/>
            <person name="Salamov A."/>
            <person name="McFadden G.I."/>
            <person name="Lane C.E."/>
            <person name="Keeling P.J."/>
            <person name="Gray M.W."/>
            <person name="Grigoriev I.V."/>
            <person name="Archibald J.M."/>
        </authorList>
    </citation>
    <scope>NUCLEOTIDE SEQUENCE</scope>
    <source>
        <strain evidence="4 6">CCMP2712</strain>
    </source>
</reference>
<name>L1IJ03_GUITC</name>
<proteinExistence type="predicted"/>
<dbReference type="RefSeq" id="XP_005823062.1">
    <property type="nucleotide sequence ID" value="XM_005823005.1"/>
</dbReference>
<reference evidence="5" key="3">
    <citation type="submission" date="2015-06" db="UniProtKB">
        <authorList>
            <consortium name="EnsemblProtists"/>
        </authorList>
    </citation>
    <scope>IDENTIFICATION</scope>
</reference>
<keyword evidence="6" id="KW-1185">Reference proteome</keyword>
<dbReference type="AlphaFoldDB" id="L1IJ03"/>
<reference evidence="6" key="2">
    <citation type="submission" date="2012-11" db="EMBL/GenBank/DDBJ databases">
        <authorList>
            <person name="Kuo A."/>
            <person name="Curtis B.A."/>
            <person name="Tanifuji G."/>
            <person name="Burki F."/>
            <person name="Gruber A."/>
            <person name="Irimia M."/>
            <person name="Maruyama S."/>
            <person name="Arias M.C."/>
            <person name="Ball S.G."/>
            <person name="Gile G.H."/>
            <person name="Hirakawa Y."/>
            <person name="Hopkins J.F."/>
            <person name="Rensing S.A."/>
            <person name="Schmutz J."/>
            <person name="Symeonidi A."/>
            <person name="Elias M."/>
            <person name="Eveleigh R.J."/>
            <person name="Herman E.K."/>
            <person name="Klute M.J."/>
            <person name="Nakayama T."/>
            <person name="Obornik M."/>
            <person name="Reyes-Prieto A."/>
            <person name="Armbrust E.V."/>
            <person name="Aves S.J."/>
            <person name="Beiko R.G."/>
            <person name="Coutinho P."/>
            <person name="Dacks J.B."/>
            <person name="Durnford D.G."/>
            <person name="Fast N.M."/>
            <person name="Green B.R."/>
            <person name="Grisdale C."/>
            <person name="Hempe F."/>
            <person name="Henrissat B."/>
            <person name="Hoppner M.P."/>
            <person name="Ishida K.-I."/>
            <person name="Kim E."/>
            <person name="Koreny L."/>
            <person name="Kroth P.G."/>
            <person name="Liu Y."/>
            <person name="Malik S.-B."/>
            <person name="Maier U.G."/>
            <person name="McRose D."/>
            <person name="Mock T."/>
            <person name="Neilson J.A."/>
            <person name="Onodera N.T."/>
            <person name="Poole A.M."/>
            <person name="Pritham E.J."/>
            <person name="Richards T.A."/>
            <person name="Rocap G."/>
            <person name="Roy S.W."/>
            <person name="Sarai C."/>
            <person name="Schaack S."/>
            <person name="Shirato S."/>
            <person name="Slamovits C.H."/>
            <person name="Spencer D.F."/>
            <person name="Suzuki S."/>
            <person name="Worden A.Z."/>
            <person name="Zauner S."/>
            <person name="Barry K."/>
            <person name="Bell C."/>
            <person name="Bharti A.K."/>
            <person name="Crow J.A."/>
            <person name="Grimwood J."/>
            <person name="Kramer R."/>
            <person name="Lindquist E."/>
            <person name="Lucas S."/>
            <person name="Salamov A."/>
            <person name="McFadden G.I."/>
            <person name="Lane C.E."/>
            <person name="Keeling P.J."/>
            <person name="Gray M.W."/>
            <person name="Grigoriev I.V."/>
            <person name="Archibald J.M."/>
        </authorList>
    </citation>
    <scope>NUCLEOTIDE SEQUENCE</scope>
    <source>
        <strain evidence="6">CCMP2712</strain>
    </source>
</reference>
<evidence type="ECO:0000313" key="6">
    <source>
        <dbReference type="Proteomes" id="UP000011087"/>
    </source>
</evidence>
<dbReference type="InterPro" id="IPR036770">
    <property type="entry name" value="Ankyrin_rpt-contain_sf"/>
</dbReference>
<protein>
    <submittedName>
        <fullName evidence="4 5">Uncharacterized protein</fullName>
    </submittedName>
</protein>
<evidence type="ECO:0000256" key="2">
    <source>
        <dbReference type="ARBA" id="ARBA00023043"/>
    </source>
</evidence>
<dbReference type="OrthoDB" id="194358at2759"/>
<dbReference type="Pfam" id="PF12796">
    <property type="entry name" value="Ank_2"/>
    <property type="match status" value="1"/>
</dbReference>
<dbReference type="SUPFAM" id="SSF48403">
    <property type="entry name" value="Ankyrin repeat"/>
    <property type="match status" value="1"/>
</dbReference>
<dbReference type="HOGENOM" id="CLU_000134_45_4_1"/>
<dbReference type="PROSITE" id="PS50297">
    <property type="entry name" value="ANK_REP_REGION"/>
    <property type="match status" value="1"/>
</dbReference>
<evidence type="ECO:0000313" key="4">
    <source>
        <dbReference type="EMBL" id="EKX36082.1"/>
    </source>
</evidence>
<evidence type="ECO:0000256" key="3">
    <source>
        <dbReference type="PROSITE-ProRule" id="PRU00023"/>
    </source>
</evidence>
<dbReference type="PANTHER" id="PTHR24171">
    <property type="entry name" value="ANKYRIN REPEAT DOMAIN-CONTAINING PROTEIN 39-RELATED"/>
    <property type="match status" value="1"/>
</dbReference>
<dbReference type="PROSITE" id="PS50088">
    <property type="entry name" value="ANK_REPEAT"/>
    <property type="match status" value="1"/>
</dbReference>
<feature type="non-terminal residue" evidence="4">
    <location>
        <position position="1"/>
    </location>
</feature>
<dbReference type="GeneID" id="17292851"/>
<dbReference type="Gene3D" id="1.25.40.20">
    <property type="entry name" value="Ankyrin repeat-containing domain"/>
    <property type="match status" value="1"/>
</dbReference>
<dbReference type="EMBL" id="JH993079">
    <property type="protein sequence ID" value="EKX36082.1"/>
    <property type="molecule type" value="Genomic_DNA"/>
</dbReference>
<dbReference type="Proteomes" id="UP000011087">
    <property type="component" value="Unassembled WGS sequence"/>
</dbReference>
<dbReference type="EnsemblProtists" id="EKX36082">
    <property type="protein sequence ID" value="EKX36082"/>
    <property type="gene ID" value="GUITHDRAFT_49680"/>
</dbReference>
<dbReference type="KEGG" id="gtt:GUITHDRAFT_49680"/>
<dbReference type="SMART" id="SM00248">
    <property type="entry name" value="ANK"/>
    <property type="match status" value="1"/>
</dbReference>
<accession>L1IJ03</accession>
<gene>
    <name evidence="4" type="ORF">GUITHDRAFT_49680</name>
</gene>
<evidence type="ECO:0000256" key="1">
    <source>
        <dbReference type="ARBA" id="ARBA00022737"/>
    </source>
</evidence>
<keyword evidence="1" id="KW-0677">Repeat</keyword>